<dbReference type="GO" id="GO:0085029">
    <property type="term" value="P:extracellular matrix assembly"/>
    <property type="evidence" value="ECO:0007669"/>
    <property type="project" value="TreeGrafter"/>
</dbReference>
<dbReference type="Pfam" id="PF00535">
    <property type="entry name" value="Glycos_transf_2"/>
    <property type="match status" value="1"/>
</dbReference>
<dbReference type="eggNOG" id="KOG2571">
    <property type="taxonomic scope" value="Eukaryota"/>
</dbReference>
<feature type="transmembrane region" description="Helical" evidence="7">
    <location>
        <begin position="505"/>
        <end position="528"/>
    </location>
</feature>
<comment type="subcellular location">
    <subcellularLocation>
        <location evidence="1">Cell membrane</location>
    </subcellularLocation>
</comment>
<keyword evidence="10" id="KW-1185">Reference proteome</keyword>
<dbReference type="EMBL" id="KB445646">
    <property type="protein sequence ID" value="EMD62604.1"/>
    <property type="molecule type" value="Genomic_DNA"/>
</dbReference>
<evidence type="ECO:0000313" key="9">
    <source>
        <dbReference type="EMBL" id="EMD62604.1"/>
    </source>
</evidence>
<protein>
    <submittedName>
        <fullName evidence="9">Glycosyltransferase family 2 protein</fullName>
    </submittedName>
</protein>
<evidence type="ECO:0000256" key="3">
    <source>
        <dbReference type="ARBA" id="ARBA00022475"/>
    </source>
</evidence>
<evidence type="ECO:0000256" key="6">
    <source>
        <dbReference type="ARBA" id="ARBA00023136"/>
    </source>
</evidence>
<organism evidence="9 10">
    <name type="scientific">Cochliobolus sativus (strain ND90Pr / ATCC 201652)</name>
    <name type="common">Common root rot and spot blotch fungus</name>
    <name type="synonym">Bipolaris sorokiniana</name>
    <dbReference type="NCBI Taxonomy" id="665912"/>
    <lineage>
        <taxon>Eukaryota</taxon>
        <taxon>Fungi</taxon>
        <taxon>Dikarya</taxon>
        <taxon>Ascomycota</taxon>
        <taxon>Pezizomycotina</taxon>
        <taxon>Dothideomycetes</taxon>
        <taxon>Pleosporomycetidae</taxon>
        <taxon>Pleosporales</taxon>
        <taxon>Pleosporineae</taxon>
        <taxon>Pleosporaceae</taxon>
        <taxon>Bipolaris</taxon>
    </lineage>
</organism>
<dbReference type="GO" id="GO:0030213">
    <property type="term" value="P:hyaluronan biosynthetic process"/>
    <property type="evidence" value="ECO:0007669"/>
    <property type="project" value="TreeGrafter"/>
</dbReference>
<feature type="domain" description="Glycosyltransferase 2-like" evidence="8">
    <location>
        <begin position="80"/>
        <end position="191"/>
    </location>
</feature>
<keyword evidence="3" id="KW-1003">Cell membrane</keyword>
<evidence type="ECO:0000259" key="8">
    <source>
        <dbReference type="Pfam" id="PF00535"/>
    </source>
</evidence>
<keyword evidence="7" id="KW-0812">Transmembrane</keyword>
<dbReference type="Proteomes" id="UP000016934">
    <property type="component" value="Unassembled WGS sequence"/>
</dbReference>
<dbReference type="InterPro" id="IPR001173">
    <property type="entry name" value="Glyco_trans_2-like"/>
</dbReference>
<evidence type="ECO:0000256" key="7">
    <source>
        <dbReference type="SAM" id="Phobius"/>
    </source>
</evidence>
<dbReference type="InterPro" id="IPR029044">
    <property type="entry name" value="Nucleotide-diphossugar_trans"/>
</dbReference>
<dbReference type="PANTHER" id="PTHR22913:SF12">
    <property type="entry name" value="MANNURONAN SYNTHASE"/>
    <property type="match status" value="1"/>
</dbReference>
<feature type="transmembrane region" description="Helical" evidence="7">
    <location>
        <begin position="38"/>
        <end position="63"/>
    </location>
</feature>
<gene>
    <name evidence="9" type="ORF">COCSADRAFT_173045</name>
</gene>
<keyword evidence="5 9" id="KW-0808">Transferase</keyword>
<dbReference type="OrthoDB" id="9876900at2759"/>
<reference evidence="10" key="2">
    <citation type="journal article" date="2013" name="PLoS Genet.">
        <title>Comparative genome structure, secondary metabolite, and effector coding capacity across Cochliobolus pathogens.</title>
        <authorList>
            <person name="Condon B.J."/>
            <person name="Leng Y."/>
            <person name="Wu D."/>
            <person name="Bushley K.E."/>
            <person name="Ohm R.A."/>
            <person name="Otillar R."/>
            <person name="Martin J."/>
            <person name="Schackwitz W."/>
            <person name="Grimwood J."/>
            <person name="MohdZainudin N."/>
            <person name="Xue C."/>
            <person name="Wang R."/>
            <person name="Manning V.A."/>
            <person name="Dhillon B."/>
            <person name="Tu Z.J."/>
            <person name="Steffenson B.J."/>
            <person name="Salamov A."/>
            <person name="Sun H."/>
            <person name="Lowry S."/>
            <person name="LaButti K."/>
            <person name="Han J."/>
            <person name="Copeland A."/>
            <person name="Lindquist E."/>
            <person name="Barry K."/>
            <person name="Schmutz J."/>
            <person name="Baker S.E."/>
            <person name="Ciuffetti L.M."/>
            <person name="Grigoriev I.V."/>
            <person name="Zhong S."/>
            <person name="Turgeon B.G."/>
        </authorList>
    </citation>
    <scope>NUCLEOTIDE SEQUENCE [LARGE SCALE GENOMIC DNA]</scope>
    <source>
        <strain evidence="10">ND90Pr / ATCC 201652</strain>
    </source>
</reference>
<evidence type="ECO:0000313" key="10">
    <source>
        <dbReference type="Proteomes" id="UP000016934"/>
    </source>
</evidence>
<evidence type="ECO:0000256" key="2">
    <source>
        <dbReference type="ARBA" id="ARBA00006782"/>
    </source>
</evidence>
<dbReference type="GO" id="GO:0005886">
    <property type="term" value="C:plasma membrane"/>
    <property type="evidence" value="ECO:0007669"/>
    <property type="project" value="UniProtKB-SubCell"/>
</dbReference>
<proteinExistence type="inferred from homology"/>
<dbReference type="STRING" id="665912.M2R632"/>
<feature type="transmembrane region" description="Helical" evidence="7">
    <location>
        <begin position="6"/>
        <end position="26"/>
    </location>
</feature>
<feature type="transmembrane region" description="Helical" evidence="7">
    <location>
        <begin position="382"/>
        <end position="403"/>
    </location>
</feature>
<dbReference type="OMA" id="MYTRWER"/>
<accession>M2R632</accession>
<sequence>MRSRYVYGLLSALGSLLTWLCMHIFTNYGNPWDIFPDLVRRLCIAVFVITVVDYIWTILWWVAYEPVPAPTDETTFPNVTVVIPVYNESYFIRHSLHSILQSSYPKDRLEVVVVDDGSTDDTWKHITAAATAYAKIAVSYRTIRHERNLGKRFAIHSGFSLASGDVIISLDSDSVLERNSISRLIAPLVLDSRVGGVAGHLSVLNVGQKTIPRLLDILFETSGNIPRAAQSQACGAVTILPGALSAYRTIAIKPFLASLRETTFMGTPIKHGEDIEITLGLLYAGWRTVYQSNAVVHTIAPEDATRAFLMYTRWERSSYVYLLSSFSKITWPTILTQLGTQLLKDFKVNTISHFYVDIYEEAKHSQRTSDSDSTSRTSIGCLFLLINLTSTAVGNCLFPLALYAQIYMAISRPDAILIGCLITLLLSGFRSLLFFADCSDDRRGQGKATEEEEEKGIRRLNRTDSSKQYQMPLQKDDFRMASQFIEKDRLSIFSRKARLPWRLQYGWLAILFHASFISWSSIIALLTIRSQKWLTR</sequence>
<dbReference type="AlphaFoldDB" id="M2R632"/>
<keyword evidence="4" id="KW-0328">Glycosyltransferase</keyword>
<dbReference type="GeneID" id="19132822"/>
<evidence type="ECO:0000256" key="1">
    <source>
        <dbReference type="ARBA" id="ARBA00004236"/>
    </source>
</evidence>
<dbReference type="RefSeq" id="XP_007701936.1">
    <property type="nucleotide sequence ID" value="XM_007703746.1"/>
</dbReference>
<name>M2R632_COCSN</name>
<dbReference type="PANTHER" id="PTHR22913">
    <property type="entry name" value="HYALURONAN SYNTHASE"/>
    <property type="match status" value="1"/>
</dbReference>
<dbReference type="Gene3D" id="3.90.550.10">
    <property type="entry name" value="Spore Coat Polysaccharide Biosynthesis Protein SpsA, Chain A"/>
    <property type="match status" value="1"/>
</dbReference>
<dbReference type="KEGG" id="bsc:COCSADRAFT_173045"/>
<evidence type="ECO:0000256" key="5">
    <source>
        <dbReference type="ARBA" id="ARBA00022679"/>
    </source>
</evidence>
<dbReference type="HOGENOM" id="CLU_532249_0_0_1"/>
<evidence type="ECO:0000256" key="4">
    <source>
        <dbReference type="ARBA" id="ARBA00022676"/>
    </source>
</evidence>
<keyword evidence="7" id="KW-1133">Transmembrane helix</keyword>
<keyword evidence="6 7" id="KW-0472">Membrane</keyword>
<dbReference type="SUPFAM" id="SSF53448">
    <property type="entry name" value="Nucleotide-diphospho-sugar transferases"/>
    <property type="match status" value="1"/>
</dbReference>
<dbReference type="CDD" id="cd06423">
    <property type="entry name" value="CESA_like"/>
    <property type="match status" value="1"/>
</dbReference>
<feature type="transmembrane region" description="Helical" evidence="7">
    <location>
        <begin position="415"/>
        <end position="436"/>
    </location>
</feature>
<dbReference type="GO" id="GO:0050501">
    <property type="term" value="F:hyaluronan synthase activity"/>
    <property type="evidence" value="ECO:0007669"/>
    <property type="project" value="TreeGrafter"/>
</dbReference>
<reference evidence="9 10" key="1">
    <citation type="journal article" date="2012" name="PLoS Pathog.">
        <title>Diverse lifestyles and strategies of plant pathogenesis encoded in the genomes of eighteen Dothideomycetes fungi.</title>
        <authorList>
            <person name="Ohm R.A."/>
            <person name="Feau N."/>
            <person name="Henrissat B."/>
            <person name="Schoch C.L."/>
            <person name="Horwitz B.A."/>
            <person name="Barry K.W."/>
            <person name="Condon B.J."/>
            <person name="Copeland A.C."/>
            <person name="Dhillon B."/>
            <person name="Glaser F."/>
            <person name="Hesse C.N."/>
            <person name="Kosti I."/>
            <person name="LaButti K."/>
            <person name="Lindquist E.A."/>
            <person name="Lucas S."/>
            <person name="Salamov A.A."/>
            <person name="Bradshaw R.E."/>
            <person name="Ciuffetti L."/>
            <person name="Hamelin R.C."/>
            <person name="Kema G.H.J."/>
            <person name="Lawrence C."/>
            <person name="Scott J.A."/>
            <person name="Spatafora J.W."/>
            <person name="Turgeon B.G."/>
            <person name="de Wit P.J.G.M."/>
            <person name="Zhong S."/>
            <person name="Goodwin S.B."/>
            <person name="Grigoriev I.V."/>
        </authorList>
    </citation>
    <scope>NUCLEOTIDE SEQUENCE [LARGE SCALE GENOMIC DNA]</scope>
    <source>
        <strain evidence="10">ND90Pr / ATCC 201652</strain>
    </source>
</reference>
<comment type="similarity">
    <text evidence="2">Belongs to the NodC/HAS family.</text>
</comment>